<feature type="region of interest" description="Disordered" evidence="1">
    <location>
        <begin position="154"/>
        <end position="193"/>
    </location>
</feature>
<dbReference type="STRING" id="686832.A0A0C2YNA5"/>
<dbReference type="GO" id="GO:0042594">
    <property type="term" value="P:response to starvation"/>
    <property type="evidence" value="ECO:0007669"/>
    <property type="project" value="TreeGrafter"/>
</dbReference>
<feature type="region of interest" description="Disordered" evidence="1">
    <location>
        <begin position="119"/>
        <end position="138"/>
    </location>
</feature>
<evidence type="ECO:0000313" key="3">
    <source>
        <dbReference type="EMBL" id="KIM42507.1"/>
    </source>
</evidence>
<dbReference type="InterPro" id="IPR015943">
    <property type="entry name" value="WD40/YVTN_repeat-like_dom_sf"/>
</dbReference>
<feature type="compositionally biased region" description="Polar residues" evidence="1">
    <location>
        <begin position="53"/>
        <end position="64"/>
    </location>
</feature>
<feature type="compositionally biased region" description="Gly residues" evidence="1">
    <location>
        <begin position="746"/>
        <end position="762"/>
    </location>
</feature>
<feature type="region of interest" description="Disordered" evidence="1">
    <location>
        <begin position="597"/>
        <end position="625"/>
    </location>
</feature>
<feature type="compositionally biased region" description="Polar residues" evidence="1">
    <location>
        <begin position="230"/>
        <end position="248"/>
    </location>
</feature>
<feature type="region of interest" description="Disordered" evidence="1">
    <location>
        <begin position="1517"/>
        <end position="1543"/>
    </location>
</feature>
<keyword evidence="4" id="KW-1185">Reference proteome</keyword>
<dbReference type="Pfam" id="PF21034">
    <property type="entry name" value="BCAS3_WD40"/>
    <property type="match status" value="1"/>
</dbReference>
<dbReference type="InterPro" id="IPR048382">
    <property type="entry name" value="BCAS3_WD40"/>
</dbReference>
<feature type="region of interest" description="Disordered" evidence="1">
    <location>
        <begin position="857"/>
        <end position="887"/>
    </location>
</feature>
<feature type="compositionally biased region" description="Basic and acidic residues" evidence="1">
    <location>
        <begin position="1"/>
        <end position="10"/>
    </location>
</feature>
<dbReference type="HOGENOM" id="CLU_004106_0_0_1"/>
<feature type="region of interest" description="Disordered" evidence="1">
    <location>
        <begin position="1151"/>
        <end position="1180"/>
    </location>
</feature>
<feature type="region of interest" description="Disordered" evidence="1">
    <location>
        <begin position="95"/>
        <end position="114"/>
    </location>
</feature>
<dbReference type="GO" id="GO:0006914">
    <property type="term" value="P:autophagy"/>
    <property type="evidence" value="ECO:0007669"/>
    <property type="project" value="InterPro"/>
</dbReference>
<dbReference type="InterPro" id="IPR045142">
    <property type="entry name" value="BCAS3-like"/>
</dbReference>
<evidence type="ECO:0000256" key="1">
    <source>
        <dbReference type="SAM" id="MobiDB-lite"/>
    </source>
</evidence>
<dbReference type="PANTHER" id="PTHR13268">
    <property type="entry name" value="BREAST CARCINOMA AMPLIFIED SEQUENCE 3"/>
    <property type="match status" value="1"/>
</dbReference>
<dbReference type="EMBL" id="KN831777">
    <property type="protein sequence ID" value="KIM42507.1"/>
    <property type="molecule type" value="Genomic_DNA"/>
</dbReference>
<dbReference type="Gene3D" id="2.130.10.10">
    <property type="entry name" value="YVTN repeat-like/Quinoprotein amine dehydrogenase"/>
    <property type="match status" value="1"/>
</dbReference>
<name>A0A0C2YNA5_HEBCY</name>
<feature type="compositionally biased region" description="Basic residues" evidence="1">
    <location>
        <begin position="14"/>
        <end position="28"/>
    </location>
</feature>
<evidence type="ECO:0000259" key="2">
    <source>
        <dbReference type="Pfam" id="PF21034"/>
    </source>
</evidence>
<dbReference type="SUPFAM" id="SSF50978">
    <property type="entry name" value="WD40 repeat-like"/>
    <property type="match status" value="1"/>
</dbReference>
<feature type="compositionally biased region" description="Low complexity" evidence="1">
    <location>
        <begin position="1157"/>
        <end position="1173"/>
    </location>
</feature>
<sequence length="1543" mass="164422">MPQRPSRDNNARNNKPRARQSDQHRHRVSPSLSPPAQLPTPLPDEQIPHFHSTMDSVGQPQSLGSPFGHEALAETSTSRLIDFDTPPFQIASLPAEQVNLDDQEKDDSGGTLASTYRSAPFREAPLPNQVGSPPPLPIPPRIPYPQDYFEDVGPGDAVDVGFGGRIRSPTFSRSRPLSPHRHSDSPSSSTLENLSRTIRDYVPSSIHIPIPTAGPSPPLVSRPIVSYAQFSGSPTTSTHQRSPSTPQLTHKRTTSQEQEFEREYEREGEFGYGYGYGHDYAQPQPQRAAMLVQTSTRAQHTPPPSGFPGSGLAQAMRRGAAGMTGSFIGRGVGRGVGSTSVPAPASKRALVNEKGIVDAISWARWDILNARHVLILAYPAGLQMWDCADLASISEVFNLNFDLPEWELVVGRRGARGDGSDAAAQQVRVVHAAVLPPPSHRAMIPHGGKDPFAESRPLLGILLEDADEDEREELARSTFVLYSLRTHQVMKMLSMPGLSSTFVPNELFIVISTTTPPTLHVLSSTTFDTLHTVNENLLEAYRPPSQHSTLSHHPGSSYSSSAISITNAISSTAQSAFNNSSTNKGVFLPGLSIDGKTSNNNNNDNNYDGGSAHGGTSPESTRPIKVHPHPVFALSHRLLAYASPCPASSSSPSLLGVGASTNVSSKANRRLSSSSAGSTSQHSGGTPSSLSSSPFGLGGGITKMTGMTQADVGQAALKVGESVFSGMKFLGGMALDAAKSRVTGKGAVGAGGTPEGRVGGYGHARSASRTGEVRMRSGSPGGRFVSRSAPDNPGSMPGQDPRVVMTEDRERRNSNVSSASSSVPPSPQVHLATVMPHTRGVAENGHFVTVVDLSPLLPTSSKSSKANEGDSGRPKSTSQTRGPTPIKVDEFNASRSQTLAGLQFSPDGTSLAVITRDGHSVKIFKLHPTPSVLLSARSAALEEAGLASGSGSSGLSELDRKSATQVYELHRGHTTAVVEGFDWARDGLWTALGTRNRTVHVFAVNPYGGPPDLQSHLEARVRNVELVESRLTSLKPLARIRSPKVSSAPGQPKAPLAFTFIAPSDITFSPDLLPPYAPQLVSNSPTFSPSKPKRIVNYQDLLLFDPVDGVLSLRRLIIDKHPVKESIGSGVAASVQAFGVTSISFPGMGGGDRISLSPSTSGASRGGSRTSHSPQVGGDPQMELFAKEGMVATWDLRRKRDWAEFKRPVTPNLVVTGGGGLGGRGKGGMLGRDWLAEGELSTCSNSPRVLPRSLYLSHQFSFHTLGEDYHALLRRYQLDITGTKIEVRRTIEISPYTSGGDNAAFVEGFSSPRDARRLSSSFDEPIASAISGSLDSSNLPIILPMYPNGIPGSNPRSFRSSIPIRTMAGIGDGVSEGLGRLRRDFHKARSPQLVARSDSSLSGPVPLEFDEEDEDFLKREDDPALDIPSSHAGGGGPTSREPSREASAADSASIVTPASSSTHQLLDADVVGTVDEEIWQGWDQEDKLAVEEAEQFDDIAVVGYQVEAQEQRQYVQKNSAAATAETGVLSAESKRKGRSKRRG</sequence>
<dbReference type="OrthoDB" id="25778at2759"/>
<feature type="compositionally biased region" description="Pro residues" evidence="1">
    <location>
        <begin position="32"/>
        <end position="42"/>
    </location>
</feature>
<dbReference type="Proteomes" id="UP000053424">
    <property type="component" value="Unassembled WGS sequence"/>
</dbReference>
<proteinExistence type="predicted"/>
<feature type="domain" description="BCAS3 WD40" evidence="2">
    <location>
        <begin position="964"/>
        <end position="1024"/>
    </location>
</feature>
<feature type="region of interest" description="Disordered" evidence="1">
    <location>
        <begin position="230"/>
        <end position="264"/>
    </location>
</feature>
<feature type="region of interest" description="Disordered" evidence="1">
    <location>
        <begin position="744"/>
        <end position="829"/>
    </location>
</feature>
<dbReference type="GO" id="GO:0005737">
    <property type="term" value="C:cytoplasm"/>
    <property type="evidence" value="ECO:0007669"/>
    <property type="project" value="TreeGrafter"/>
</dbReference>
<feature type="region of interest" description="Disordered" evidence="1">
    <location>
        <begin position="1422"/>
        <end position="1461"/>
    </location>
</feature>
<feature type="region of interest" description="Disordered" evidence="1">
    <location>
        <begin position="666"/>
        <end position="697"/>
    </location>
</feature>
<evidence type="ECO:0000313" key="4">
    <source>
        <dbReference type="Proteomes" id="UP000053424"/>
    </source>
</evidence>
<dbReference type="InterPro" id="IPR036322">
    <property type="entry name" value="WD40_repeat_dom_sf"/>
</dbReference>
<feature type="region of interest" description="Disordered" evidence="1">
    <location>
        <begin position="1"/>
        <end position="68"/>
    </location>
</feature>
<feature type="compositionally biased region" description="Low complexity" evidence="1">
    <location>
        <begin position="814"/>
        <end position="823"/>
    </location>
</feature>
<feature type="compositionally biased region" description="Low complexity" evidence="1">
    <location>
        <begin position="666"/>
        <end position="695"/>
    </location>
</feature>
<reference evidence="3 4" key="1">
    <citation type="submission" date="2014-04" db="EMBL/GenBank/DDBJ databases">
        <authorList>
            <consortium name="DOE Joint Genome Institute"/>
            <person name="Kuo A."/>
            <person name="Gay G."/>
            <person name="Dore J."/>
            <person name="Kohler A."/>
            <person name="Nagy L.G."/>
            <person name="Floudas D."/>
            <person name="Copeland A."/>
            <person name="Barry K.W."/>
            <person name="Cichocki N."/>
            <person name="Veneault-Fourrey C."/>
            <person name="LaButti K."/>
            <person name="Lindquist E.A."/>
            <person name="Lipzen A."/>
            <person name="Lundell T."/>
            <person name="Morin E."/>
            <person name="Murat C."/>
            <person name="Sun H."/>
            <person name="Tunlid A."/>
            <person name="Henrissat B."/>
            <person name="Grigoriev I.V."/>
            <person name="Hibbett D.S."/>
            <person name="Martin F."/>
            <person name="Nordberg H.P."/>
            <person name="Cantor M.N."/>
            <person name="Hua S.X."/>
        </authorList>
    </citation>
    <scope>NUCLEOTIDE SEQUENCE [LARGE SCALE GENOMIC DNA]</scope>
    <source>
        <strain evidence="4">h7</strain>
    </source>
</reference>
<protein>
    <recommendedName>
        <fullName evidence="2">BCAS3 WD40 domain-containing protein</fullName>
    </recommendedName>
</protein>
<reference evidence="4" key="2">
    <citation type="submission" date="2015-01" db="EMBL/GenBank/DDBJ databases">
        <title>Evolutionary Origins and Diversification of the Mycorrhizal Mutualists.</title>
        <authorList>
            <consortium name="DOE Joint Genome Institute"/>
            <consortium name="Mycorrhizal Genomics Consortium"/>
            <person name="Kohler A."/>
            <person name="Kuo A."/>
            <person name="Nagy L.G."/>
            <person name="Floudas D."/>
            <person name="Copeland A."/>
            <person name="Barry K.W."/>
            <person name="Cichocki N."/>
            <person name="Veneault-Fourrey C."/>
            <person name="LaButti K."/>
            <person name="Lindquist E.A."/>
            <person name="Lipzen A."/>
            <person name="Lundell T."/>
            <person name="Morin E."/>
            <person name="Murat C."/>
            <person name="Riley R."/>
            <person name="Ohm R."/>
            <person name="Sun H."/>
            <person name="Tunlid A."/>
            <person name="Henrissat B."/>
            <person name="Grigoriev I.V."/>
            <person name="Hibbett D.S."/>
            <person name="Martin F."/>
        </authorList>
    </citation>
    <scope>NUCLEOTIDE SEQUENCE [LARGE SCALE GENOMIC DNA]</scope>
    <source>
        <strain evidence="4">h7</strain>
    </source>
</reference>
<organism evidence="3 4">
    <name type="scientific">Hebeloma cylindrosporum</name>
    <dbReference type="NCBI Taxonomy" id="76867"/>
    <lineage>
        <taxon>Eukaryota</taxon>
        <taxon>Fungi</taxon>
        <taxon>Dikarya</taxon>
        <taxon>Basidiomycota</taxon>
        <taxon>Agaricomycotina</taxon>
        <taxon>Agaricomycetes</taxon>
        <taxon>Agaricomycetidae</taxon>
        <taxon>Agaricales</taxon>
        <taxon>Agaricineae</taxon>
        <taxon>Hymenogastraceae</taxon>
        <taxon>Hebeloma</taxon>
    </lineage>
</organism>
<gene>
    <name evidence="3" type="ORF">M413DRAFT_444245</name>
</gene>
<dbReference type="PANTHER" id="PTHR13268:SF0">
    <property type="entry name" value="BCAS3 MICROTUBULE ASSOCIATED CELL MIGRATION FACTOR"/>
    <property type="match status" value="1"/>
</dbReference>
<accession>A0A0C2YNA5</accession>